<evidence type="ECO:0000313" key="2">
    <source>
        <dbReference type="EMBL" id="KCZ89182.1"/>
    </source>
</evidence>
<dbReference type="PANTHER" id="PTHR45431:SF3">
    <property type="entry name" value="RHODANESE-LIKE DOMAIN-CONTAINING PROTEIN 15, CHLOROPLASTIC"/>
    <property type="match status" value="1"/>
</dbReference>
<proteinExistence type="predicted"/>
<dbReference type="PANTHER" id="PTHR45431">
    <property type="entry name" value="RHODANESE-LIKE DOMAIN-CONTAINING PROTEIN 15, CHLOROPLASTIC"/>
    <property type="match status" value="1"/>
</dbReference>
<keyword evidence="3" id="KW-1185">Reference proteome</keyword>
<dbReference type="OrthoDB" id="9812109at2"/>
<organism evidence="2 3">
    <name type="scientific">Hyphomonas jannaschiana VP2</name>
    <dbReference type="NCBI Taxonomy" id="1280952"/>
    <lineage>
        <taxon>Bacteria</taxon>
        <taxon>Pseudomonadati</taxon>
        <taxon>Pseudomonadota</taxon>
        <taxon>Alphaproteobacteria</taxon>
        <taxon>Hyphomonadales</taxon>
        <taxon>Hyphomonadaceae</taxon>
        <taxon>Hyphomonas</taxon>
    </lineage>
</organism>
<dbReference type="SUPFAM" id="SSF52821">
    <property type="entry name" value="Rhodanese/Cell cycle control phosphatase"/>
    <property type="match status" value="1"/>
</dbReference>
<dbReference type="AlphaFoldDB" id="A0A059FEZ8"/>
<dbReference type="PATRIC" id="fig|1280952.3.peg.1545"/>
<dbReference type="Pfam" id="PF00581">
    <property type="entry name" value="Rhodanese"/>
    <property type="match status" value="1"/>
</dbReference>
<dbReference type="PROSITE" id="PS50206">
    <property type="entry name" value="RHODANESE_3"/>
    <property type="match status" value="1"/>
</dbReference>
<protein>
    <submittedName>
        <fullName evidence="2">Rhodanese domain-containing protein</fullName>
    </submittedName>
</protein>
<dbReference type="SMART" id="SM00450">
    <property type="entry name" value="RHOD"/>
    <property type="match status" value="1"/>
</dbReference>
<reference evidence="2 3" key="1">
    <citation type="journal article" date="2014" name="Antonie Van Leeuwenhoek">
        <title>Hyphomonas beringensis sp. nov. and Hyphomonas chukchiensis sp. nov., isolated from surface seawater of the Bering Sea and Chukchi Sea.</title>
        <authorList>
            <person name="Li C."/>
            <person name="Lai Q."/>
            <person name="Li G."/>
            <person name="Dong C."/>
            <person name="Wang J."/>
            <person name="Liao Y."/>
            <person name="Shao Z."/>
        </authorList>
    </citation>
    <scope>NUCLEOTIDE SEQUENCE [LARGE SCALE GENOMIC DNA]</scope>
    <source>
        <strain evidence="2 3">VP2</strain>
    </source>
</reference>
<dbReference type="eggNOG" id="COG0607">
    <property type="taxonomic scope" value="Bacteria"/>
</dbReference>
<dbReference type="Proteomes" id="UP000024816">
    <property type="component" value="Unassembled WGS sequence"/>
</dbReference>
<feature type="domain" description="Rhodanese" evidence="1">
    <location>
        <begin position="28"/>
        <end position="121"/>
    </location>
</feature>
<accession>A0A059FEZ8</accession>
<dbReference type="CDD" id="cd00158">
    <property type="entry name" value="RHOD"/>
    <property type="match status" value="1"/>
</dbReference>
<dbReference type="Gene3D" id="3.40.250.10">
    <property type="entry name" value="Rhodanese-like domain"/>
    <property type="match status" value="1"/>
</dbReference>
<dbReference type="InterPro" id="IPR036873">
    <property type="entry name" value="Rhodanese-like_dom_sf"/>
</dbReference>
<name>A0A059FEZ8_9PROT</name>
<dbReference type="InterPro" id="IPR052367">
    <property type="entry name" value="Thiosulfate_ST/Rhodanese-like"/>
</dbReference>
<evidence type="ECO:0000313" key="3">
    <source>
        <dbReference type="Proteomes" id="UP000024816"/>
    </source>
</evidence>
<dbReference type="InterPro" id="IPR001763">
    <property type="entry name" value="Rhodanese-like_dom"/>
</dbReference>
<comment type="caution">
    <text evidence="2">The sequence shown here is derived from an EMBL/GenBank/DDBJ whole genome shotgun (WGS) entry which is preliminary data.</text>
</comment>
<gene>
    <name evidence="2" type="ORF">HJA_07792</name>
</gene>
<dbReference type="RefSeq" id="WP_051597494.1">
    <property type="nucleotide sequence ID" value="NZ_ARYJ01000004.1"/>
</dbReference>
<dbReference type="EMBL" id="ARYJ01000004">
    <property type="protein sequence ID" value="KCZ89182.1"/>
    <property type="molecule type" value="Genomic_DNA"/>
</dbReference>
<dbReference type="STRING" id="1280952.HJA_07792"/>
<sequence length="124" mass="13282">MGLFDKLFGGGKPAIPQIDPAEANARLRKKQLVLVDVRTESEWQDGVPKGAHTVTLGDPRMVDTIYGFLKEDASAPVAVICRSGMRSGRAAKLLAGAGFTNVSNVRGGMMAWTAANLPVKPYRK</sequence>
<evidence type="ECO:0000259" key="1">
    <source>
        <dbReference type="PROSITE" id="PS50206"/>
    </source>
</evidence>